<evidence type="ECO:0000256" key="1">
    <source>
        <dbReference type="ARBA" id="ARBA00008007"/>
    </source>
</evidence>
<dbReference type="InterPro" id="IPR000836">
    <property type="entry name" value="PRTase_dom"/>
</dbReference>
<dbReference type="Gene3D" id="3.40.50.2020">
    <property type="match status" value="1"/>
</dbReference>
<dbReference type="PANTHER" id="PTHR47505:SF1">
    <property type="entry name" value="DNA UTILIZATION PROTEIN YHGH"/>
    <property type="match status" value="1"/>
</dbReference>
<accession>A0ABV6K5E1</accession>
<comment type="caution">
    <text evidence="3">The sequence shown here is derived from an EMBL/GenBank/DDBJ whole genome shotgun (WGS) entry which is preliminary data.</text>
</comment>
<dbReference type="PANTHER" id="PTHR47505">
    <property type="entry name" value="DNA UTILIZATION PROTEIN YHGH"/>
    <property type="match status" value="1"/>
</dbReference>
<keyword evidence="4" id="KW-1185">Reference proteome</keyword>
<evidence type="ECO:0000259" key="2">
    <source>
        <dbReference type="Pfam" id="PF00156"/>
    </source>
</evidence>
<evidence type="ECO:0000313" key="4">
    <source>
        <dbReference type="Proteomes" id="UP001589855"/>
    </source>
</evidence>
<dbReference type="Pfam" id="PF00156">
    <property type="entry name" value="Pribosyltran"/>
    <property type="match status" value="1"/>
</dbReference>
<dbReference type="SUPFAM" id="SSF53271">
    <property type="entry name" value="PRTase-like"/>
    <property type="match status" value="1"/>
</dbReference>
<evidence type="ECO:0000313" key="3">
    <source>
        <dbReference type="EMBL" id="MFC0423495.1"/>
    </source>
</evidence>
<dbReference type="InterPro" id="IPR029057">
    <property type="entry name" value="PRTase-like"/>
</dbReference>
<gene>
    <name evidence="3" type="ORF">ACFFGS_05090</name>
</gene>
<feature type="domain" description="Phosphoribosyltransferase" evidence="2">
    <location>
        <begin position="58"/>
        <end position="138"/>
    </location>
</feature>
<dbReference type="CDD" id="cd06223">
    <property type="entry name" value="PRTases_typeI"/>
    <property type="match status" value="1"/>
</dbReference>
<reference evidence="3 4" key="1">
    <citation type="submission" date="2024-09" db="EMBL/GenBank/DDBJ databases">
        <authorList>
            <person name="Sun Q."/>
            <person name="Mori K."/>
        </authorList>
    </citation>
    <scope>NUCLEOTIDE SEQUENCE [LARGE SCALE GENOMIC DNA]</scope>
    <source>
        <strain evidence="3 4">TBRC 4575</strain>
    </source>
</reference>
<proteinExistence type="inferred from homology"/>
<dbReference type="InterPro" id="IPR051910">
    <property type="entry name" value="ComF/GntX_DNA_util-trans"/>
</dbReference>
<comment type="similarity">
    <text evidence="1">Belongs to the ComF/GntX family.</text>
</comment>
<sequence length="143" mass="15777">MQAYFQQYKFAGDYRLRRVFAESMQTAVAQQAADCVVVIPVTPATLTTRGFNQVSGWLADGTNPLCGLQTVARTKAVPQSKKTRAQRLLLTQPFALTRPAPRIYQQHVLLVDDIYTTGRTIRHAASLLLENGAKSVTGLTLAR</sequence>
<protein>
    <submittedName>
        <fullName evidence="3">ComF family protein</fullName>
    </submittedName>
</protein>
<organism evidence="3 4">
    <name type="scientific">Lactiplantibacillus plajomi</name>
    <dbReference type="NCBI Taxonomy" id="1457217"/>
    <lineage>
        <taxon>Bacteria</taxon>
        <taxon>Bacillati</taxon>
        <taxon>Bacillota</taxon>
        <taxon>Bacilli</taxon>
        <taxon>Lactobacillales</taxon>
        <taxon>Lactobacillaceae</taxon>
        <taxon>Lactiplantibacillus</taxon>
    </lineage>
</organism>
<dbReference type="Proteomes" id="UP001589855">
    <property type="component" value="Unassembled WGS sequence"/>
</dbReference>
<dbReference type="EMBL" id="JBHLUK010000051">
    <property type="protein sequence ID" value="MFC0423495.1"/>
    <property type="molecule type" value="Genomic_DNA"/>
</dbReference>
<name>A0ABV6K5E1_9LACO</name>